<dbReference type="OrthoDB" id="2532945at2"/>
<dbReference type="InterPro" id="IPR036582">
    <property type="entry name" value="Mao_N_sf"/>
</dbReference>
<dbReference type="SUPFAM" id="SSF55383">
    <property type="entry name" value="Copper amine oxidase, domain N"/>
    <property type="match status" value="1"/>
</dbReference>
<feature type="domain" description="Copper amine oxidase-like N-terminal" evidence="2">
    <location>
        <begin position="33"/>
        <end position="138"/>
    </location>
</feature>
<dbReference type="EMBL" id="LCZJ02000019">
    <property type="protein sequence ID" value="KTD86884.1"/>
    <property type="molecule type" value="Genomic_DNA"/>
</dbReference>
<keyword evidence="4" id="KW-1185">Reference proteome</keyword>
<gene>
    <name evidence="3" type="ORF">UQ64_15775</name>
</gene>
<feature type="chain" id="PRO_5038901179" description="Copper amine oxidase-like N-terminal domain-containing protein" evidence="1">
    <location>
        <begin position="28"/>
        <end position="380"/>
    </location>
</feature>
<protein>
    <recommendedName>
        <fullName evidence="2">Copper amine oxidase-like N-terminal domain-containing protein</fullName>
    </recommendedName>
</protein>
<dbReference type="InterPro" id="IPR012854">
    <property type="entry name" value="Cu_amine_oxidase-like_N"/>
</dbReference>
<comment type="caution">
    <text evidence="3">The sequence shown here is derived from an EMBL/GenBank/DDBJ whole genome shotgun (WGS) entry which is preliminary data.</text>
</comment>
<name>A0A0W1B068_9BACL</name>
<dbReference type="AlphaFoldDB" id="A0A0W1B068"/>
<organism evidence="3 4">
    <name type="scientific">Paenibacillus etheri</name>
    <dbReference type="NCBI Taxonomy" id="1306852"/>
    <lineage>
        <taxon>Bacteria</taxon>
        <taxon>Bacillati</taxon>
        <taxon>Bacillota</taxon>
        <taxon>Bacilli</taxon>
        <taxon>Bacillales</taxon>
        <taxon>Paenibacillaceae</taxon>
        <taxon>Paenibacillus</taxon>
    </lineage>
</organism>
<dbReference type="Pfam" id="PF07833">
    <property type="entry name" value="Cu_amine_oxidN1"/>
    <property type="match status" value="1"/>
</dbReference>
<evidence type="ECO:0000259" key="2">
    <source>
        <dbReference type="Pfam" id="PF07833"/>
    </source>
</evidence>
<evidence type="ECO:0000256" key="1">
    <source>
        <dbReference type="SAM" id="SignalP"/>
    </source>
</evidence>
<accession>A0A0W1B068</accession>
<sequence length="380" mass="42396">MNKWKVTLGILAILILSTGYGSVSAQAESQIQFNYKEIGISSKQVITENTTFVPLKSLADAMGYTLSWDQPSKTAKLVRPEREVIFTAGTVKSKVNGAVMTLTKSPRIIKGSVYVPLISAVSVLGGKAGLNKTDGVIQIVDEAKLVSASVDGRSYWISQKNGDLYYRATSAGKPVIIGQLPFKESAYNYAFEIKKIGNGTDLLQLTDNHYAMFTDFNSSYQILIKAGTILKQMDFHYNNSAYIHAPQVPSTQLYMTDGKNVQYITKNGDLGKLFEMEKLTGTSGDFIVEYVSEDVALVRLLDTTQLYMVYRSTGEIINLYEKLITSEDRKEWDRVNDGRDPYVLTRMLVLKSRKGNVLTFTYTPILEEKAKTVTFTFQSK</sequence>
<dbReference type="Gene3D" id="3.30.457.10">
    <property type="entry name" value="Copper amine oxidase-like, N-terminal domain"/>
    <property type="match status" value="1"/>
</dbReference>
<feature type="signal peptide" evidence="1">
    <location>
        <begin position="1"/>
        <end position="27"/>
    </location>
</feature>
<dbReference type="Proteomes" id="UP000054709">
    <property type="component" value="Unassembled WGS sequence"/>
</dbReference>
<proteinExistence type="predicted"/>
<keyword evidence="1" id="KW-0732">Signal</keyword>
<evidence type="ECO:0000313" key="3">
    <source>
        <dbReference type="EMBL" id="KTD86884.1"/>
    </source>
</evidence>
<evidence type="ECO:0000313" key="4">
    <source>
        <dbReference type="Proteomes" id="UP000054709"/>
    </source>
</evidence>
<dbReference type="RefSeq" id="WP_060623772.1">
    <property type="nucleotide sequence ID" value="NZ_LCZJ02000019.1"/>
</dbReference>
<reference evidence="3 4" key="1">
    <citation type="journal article" date="2015" name="Int. Biodeterior. Biodegradation">
        <title>Physiological and genetic screening methods for the isolation of methyl tert-butyl ether-degrading bacteria for bioremediation purposes.</title>
        <authorList>
            <person name="Guisado I.M."/>
            <person name="Purswani J."/>
            <person name="Gonzalez Lopez J."/>
            <person name="Pozo C."/>
        </authorList>
    </citation>
    <scope>NUCLEOTIDE SEQUENCE [LARGE SCALE GENOMIC DNA]</scope>
    <source>
        <strain evidence="3 4">SH7</strain>
    </source>
</reference>